<evidence type="ECO:0000313" key="3">
    <source>
        <dbReference type="Proteomes" id="UP001499843"/>
    </source>
</evidence>
<dbReference type="RefSeq" id="WP_344487287.1">
    <property type="nucleotide sequence ID" value="NZ_BAAAQX010000027.1"/>
</dbReference>
<comment type="caution">
    <text evidence="2">The sequence shown here is derived from an EMBL/GenBank/DDBJ whole genome shotgun (WGS) entry which is preliminary data.</text>
</comment>
<protein>
    <recommendedName>
        <fullName evidence="1">Serine aminopeptidase S33 domain-containing protein</fullName>
    </recommendedName>
</protein>
<accession>A0ABP5PPG4</accession>
<sequence length="301" mass="30164">MTQSTDFHAPAGLRTRGTVIVVPGRGETRATYARFGARLAADAYRVRVVDLPDGDPSEAEPFLDALARRLSEAVEGVAGEGADGLPRPLVLAGADLGAAALAALLAKASATATPTSGAAAGLASGTVAGSVAGAASGSAAGSVAGASSGPASGAAVGWWPEAVVLAGLPGSGSRAGGGWEDELDVRTHCPTHRGVLTGDASVRRGALSGAVPQDLLTTAYESTATIPHLLLVGDADPLADRDAITRTAKTLPKARLAVVRGAHHDVLNDLQHRAVAAEVVTFLETLRDDLVPAVTVETSAW</sequence>
<proteinExistence type="predicted"/>
<dbReference type="Gene3D" id="3.40.50.1820">
    <property type="entry name" value="alpha/beta hydrolase"/>
    <property type="match status" value="1"/>
</dbReference>
<dbReference type="InterPro" id="IPR022742">
    <property type="entry name" value="Hydrolase_4"/>
</dbReference>
<keyword evidence="3" id="KW-1185">Reference proteome</keyword>
<name>A0ABP5PPG4_9ACTN</name>
<dbReference type="SUPFAM" id="SSF53474">
    <property type="entry name" value="alpha/beta-Hydrolases"/>
    <property type="match status" value="1"/>
</dbReference>
<dbReference type="EMBL" id="BAAAQX010000027">
    <property type="protein sequence ID" value="GAA2212613.1"/>
    <property type="molecule type" value="Genomic_DNA"/>
</dbReference>
<dbReference type="Pfam" id="PF12146">
    <property type="entry name" value="Hydrolase_4"/>
    <property type="match status" value="1"/>
</dbReference>
<feature type="domain" description="Serine aminopeptidase S33" evidence="1">
    <location>
        <begin position="15"/>
        <end position="270"/>
    </location>
</feature>
<organism evidence="2 3">
    <name type="scientific">Nonomuraea monospora</name>
    <dbReference type="NCBI Taxonomy" id="568818"/>
    <lineage>
        <taxon>Bacteria</taxon>
        <taxon>Bacillati</taxon>
        <taxon>Actinomycetota</taxon>
        <taxon>Actinomycetes</taxon>
        <taxon>Streptosporangiales</taxon>
        <taxon>Streptosporangiaceae</taxon>
        <taxon>Nonomuraea</taxon>
    </lineage>
</organism>
<evidence type="ECO:0000313" key="2">
    <source>
        <dbReference type="EMBL" id="GAA2212613.1"/>
    </source>
</evidence>
<dbReference type="InterPro" id="IPR029058">
    <property type="entry name" value="AB_hydrolase_fold"/>
</dbReference>
<reference evidence="3" key="1">
    <citation type="journal article" date="2019" name="Int. J. Syst. Evol. Microbiol.">
        <title>The Global Catalogue of Microorganisms (GCM) 10K type strain sequencing project: providing services to taxonomists for standard genome sequencing and annotation.</title>
        <authorList>
            <consortium name="The Broad Institute Genomics Platform"/>
            <consortium name="The Broad Institute Genome Sequencing Center for Infectious Disease"/>
            <person name="Wu L."/>
            <person name="Ma J."/>
        </authorList>
    </citation>
    <scope>NUCLEOTIDE SEQUENCE [LARGE SCALE GENOMIC DNA]</scope>
    <source>
        <strain evidence="3">JCM 16114</strain>
    </source>
</reference>
<gene>
    <name evidence="2" type="ORF">GCM10009850_080750</name>
</gene>
<evidence type="ECO:0000259" key="1">
    <source>
        <dbReference type="Pfam" id="PF12146"/>
    </source>
</evidence>
<dbReference type="Proteomes" id="UP001499843">
    <property type="component" value="Unassembled WGS sequence"/>
</dbReference>